<keyword evidence="12" id="KW-1185">Reference proteome</keyword>
<evidence type="ECO:0000313" key="11">
    <source>
        <dbReference type="EMBL" id="TWH66239.1"/>
    </source>
</evidence>
<dbReference type="CDD" id="cd00751">
    <property type="entry name" value="thiolase"/>
    <property type="match status" value="1"/>
</dbReference>
<comment type="caution">
    <text evidence="11">The sequence shown here is derived from an EMBL/GenBank/DDBJ whole genome shotgun (WGS) entry which is preliminary data.</text>
</comment>
<evidence type="ECO:0000256" key="5">
    <source>
        <dbReference type="ARBA" id="ARBA00030755"/>
    </source>
</evidence>
<feature type="domain" description="Thiolase N-terminal" evidence="9">
    <location>
        <begin position="4"/>
        <end position="261"/>
    </location>
</feature>
<dbReference type="PROSITE" id="PS00099">
    <property type="entry name" value="THIOLASE_3"/>
    <property type="match status" value="1"/>
</dbReference>
<dbReference type="InterPro" id="IPR020615">
    <property type="entry name" value="Thiolase_acyl_enz_int_AS"/>
</dbReference>
<dbReference type="InterPro" id="IPR020610">
    <property type="entry name" value="Thiolase_AS"/>
</dbReference>
<feature type="active site" description="Acyl-thioester intermediate" evidence="7">
    <location>
        <position position="87"/>
    </location>
</feature>
<dbReference type="InterPro" id="IPR020613">
    <property type="entry name" value="Thiolase_CS"/>
</dbReference>
<gene>
    <name evidence="11" type="ORF">JD77_01190</name>
</gene>
<dbReference type="SUPFAM" id="SSF53901">
    <property type="entry name" value="Thiolase-like"/>
    <property type="match status" value="2"/>
</dbReference>
<dbReference type="Proteomes" id="UP000319825">
    <property type="component" value="Unassembled WGS sequence"/>
</dbReference>
<dbReference type="PROSITE" id="PS00098">
    <property type="entry name" value="THIOLASE_1"/>
    <property type="match status" value="1"/>
</dbReference>
<dbReference type="Pfam" id="PF02803">
    <property type="entry name" value="Thiolase_C"/>
    <property type="match status" value="1"/>
</dbReference>
<keyword evidence="4 8" id="KW-0012">Acyltransferase</keyword>
<reference evidence="11 12" key="1">
    <citation type="submission" date="2019-07" db="EMBL/GenBank/DDBJ databases">
        <title>R&amp;d 2014.</title>
        <authorList>
            <person name="Klenk H.-P."/>
        </authorList>
    </citation>
    <scope>NUCLEOTIDE SEQUENCE [LARGE SCALE GENOMIC DNA]</scope>
    <source>
        <strain evidence="11 12">DSM 43868</strain>
    </source>
</reference>
<dbReference type="PANTHER" id="PTHR18919">
    <property type="entry name" value="ACETYL-COA C-ACYLTRANSFERASE"/>
    <property type="match status" value="1"/>
</dbReference>
<evidence type="ECO:0000259" key="10">
    <source>
        <dbReference type="Pfam" id="PF02803"/>
    </source>
</evidence>
<dbReference type="PROSITE" id="PS00737">
    <property type="entry name" value="THIOLASE_2"/>
    <property type="match status" value="1"/>
</dbReference>
<dbReference type="GO" id="GO:0003985">
    <property type="term" value="F:acetyl-CoA C-acetyltransferase activity"/>
    <property type="evidence" value="ECO:0007669"/>
    <property type="project" value="UniProtKB-EC"/>
</dbReference>
<protein>
    <recommendedName>
        <fullName evidence="6">Probable acetyl-CoA acetyltransferase</fullName>
        <ecNumber evidence="2">2.3.1.9</ecNumber>
    </recommendedName>
    <alternativeName>
        <fullName evidence="5">Acetoacetyl-CoA thiolase</fullName>
    </alternativeName>
</protein>
<dbReference type="OrthoDB" id="9764638at2"/>
<dbReference type="Gene3D" id="3.40.47.10">
    <property type="match status" value="2"/>
</dbReference>
<dbReference type="PANTHER" id="PTHR18919:SF107">
    <property type="entry name" value="ACETYL-COA ACETYLTRANSFERASE, CYTOSOLIC"/>
    <property type="match status" value="1"/>
</dbReference>
<evidence type="ECO:0000256" key="3">
    <source>
        <dbReference type="ARBA" id="ARBA00022679"/>
    </source>
</evidence>
<feature type="active site" description="Proton acceptor" evidence="7">
    <location>
        <position position="348"/>
    </location>
</feature>
<evidence type="ECO:0000259" key="9">
    <source>
        <dbReference type="Pfam" id="PF00108"/>
    </source>
</evidence>
<feature type="domain" description="Thiolase C-terminal" evidence="10">
    <location>
        <begin position="270"/>
        <end position="390"/>
    </location>
</feature>
<dbReference type="PIRSF" id="PIRSF000429">
    <property type="entry name" value="Ac-CoA_Ac_transf"/>
    <property type="match status" value="1"/>
</dbReference>
<evidence type="ECO:0000256" key="6">
    <source>
        <dbReference type="ARBA" id="ARBA00040529"/>
    </source>
</evidence>
<dbReference type="InterPro" id="IPR002155">
    <property type="entry name" value="Thiolase"/>
</dbReference>
<dbReference type="NCBIfam" id="TIGR01930">
    <property type="entry name" value="AcCoA-C-Actrans"/>
    <property type="match status" value="1"/>
</dbReference>
<evidence type="ECO:0000256" key="4">
    <source>
        <dbReference type="ARBA" id="ARBA00023315"/>
    </source>
</evidence>
<dbReference type="Pfam" id="PF00108">
    <property type="entry name" value="Thiolase_N"/>
    <property type="match status" value="1"/>
</dbReference>
<name>A0A562I5F0_MICOL</name>
<evidence type="ECO:0000256" key="2">
    <source>
        <dbReference type="ARBA" id="ARBA00012705"/>
    </source>
</evidence>
<dbReference type="InterPro" id="IPR016039">
    <property type="entry name" value="Thiolase-like"/>
</dbReference>
<dbReference type="FunFam" id="3.40.47.10:FF:000010">
    <property type="entry name" value="Acetyl-CoA acetyltransferase (Thiolase)"/>
    <property type="match status" value="1"/>
</dbReference>
<proteinExistence type="inferred from homology"/>
<accession>A0A562I5F0</accession>
<evidence type="ECO:0000256" key="1">
    <source>
        <dbReference type="ARBA" id="ARBA00010982"/>
    </source>
</evidence>
<dbReference type="InterPro" id="IPR020617">
    <property type="entry name" value="Thiolase_C"/>
</dbReference>
<sequence>MASVIVSGARTPMGRLLGNLKDLPATKLGGIAIKAALERAGVAPEQVQYVIMGQVLQAGAGQIPARQAAVEAGVPMSVPALTINKVCLSGLDAIALADQLIRAGEFDIVVAGGMESMTNAPHLLLGQRSGYKYGDVTVKDHMALDGLTDAWDCCSMGESTERHGAKHGITREEQDAFAAASHQRAAAAQKNGHFADEITPVAIPQRKGDPLVISEDEGIRPDTTVEGLARLRPAFSKDGTITAGSSSPISDGAAAVVVMSKAKAKELGLTWLAEVGAHGNVAGPDNSLHSQPSNAINHALRKAGLTIADLDLVEINEAFAAVGIKSTRDLGISPDRVNVNGGAIALGHPIGMSGARLVLTLAMELKRRGGGTGAAALCGGGGQGDALIIHVPAPGETGQ</sequence>
<evidence type="ECO:0000313" key="12">
    <source>
        <dbReference type="Proteomes" id="UP000319825"/>
    </source>
</evidence>
<dbReference type="EMBL" id="VLKE01000001">
    <property type="protein sequence ID" value="TWH66239.1"/>
    <property type="molecule type" value="Genomic_DNA"/>
</dbReference>
<comment type="similarity">
    <text evidence="1 8">Belongs to the thiolase-like superfamily. Thiolase family.</text>
</comment>
<evidence type="ECO:0000256" key="7">
    <source>
        <dbReference type="PIRSR" id="PIRSR000429-1"/>
    </source>
</evidence>
<feature type="active site" description="Proton acceptor" evidence="7">
    <location>
        <position position="378"/>
    </location>
</feature>
<dbReference type="AlphaFoldDB" id="A0A562I5F0"/>
<dbReference type="RefSeq" id="WP_145773374.1">
    <property type="nucleotide sequence ID" value="NZ_BAAATQ010000002.1"/>
</dbReference>
<dbReference type="InterPro" id="IPR020616">
    <property type="entry name" value="Thiolase_N"/>
</dbReference>
<evidence type="ECO:0000256" key="8">
    <source>
        <dbReference type="RuleBase" id="RU003557"/>
    </source>
</evidence>
<keyword evidence="3 8" id="KW-0808">Transferase</keyword>
<organism evidence="11 12">
    <name type="scientific">Micromonospora olivasterospora</name>
    <dbReference type="NCBI Taxonomy" id="1880"/>
    <lineage>
        <taxon>Bacteria</taxon>
        <taxon>Bacillati</taxon>
        <taxon>Actinomycetota</taxon>
        <taxon>Actinomycetes</taxon>
        <taxon>Micromonosporales</taxon>
        <taxon>Micromonosporaceae</taxon>
        <taxon>Micromonospora</taxon>
    </lineage>
</organism>
<dbReference type="EC" id="2.3.1.9" evidence="2"/>